<dbReference type="AlphaFoldDB" id="A0A3D2SH41"/>
<reference evidence="2 3" key="1">
    <citation type="journal article" date="2018" name="Nat. Biotechnol.">
        <title>A standardized bacterial taxonomy based on genome phylogeny substantially revises the tree of life.</title>
        <authorList>
            <person name="Parks D.H."/>
            <person name="Chuvochina M."/>
            <person name="Waite D.W."/>
            <person name="Rinke C."/>
            <person name="Skarshewski A."/>
            <person name="Chaumeil P.A."/>
            <person name="Hugenholtz P."/>
        </authorList>
    </citation>
    <scope>NUCLEOTIDE SEQUENCE [LARGE SCALE GENOMIC DNA]</scope>
    <source>
        <strain evidence="2">UBA9667</strain>
    </source>
</reference>
<accession>A0A3D2SH41</accession>
<dbReference type="Proteomes" id="UP000263098">
    <property type="component" value="Unassembled WGS sequence"/>
</dbReference>
<sequence>MAEPTKELFKFAFFSNFENSIKYLVTLADSEKWDFGTSKNNSILKNYLEYTFRKLQDEGKIVYTSDNSFCCFNTGLVTAKLEEIFALFERNKSGGSSPYFFKAFTKKSDSQFLRLFSSCIPNRADFFSDPSALIFNPNCSIIPDVDHIISDNKNRFPPSLQASGEDNMRRQLIGAIDEVIKMVKTNYKIAVPQFFNKRTQLLLPLCLTPGSKNPDLALVIYKLDDNNYCARTCLTLEMAYMNARLIVKPQSDWLKA</sequence>
<evidence type="ECO:0000313" key="2">
    <source>
        <dbReference type="EMBL" id="HCK25144.1"/>
    </source>
</evidence>
<evidence type="ECO:0000259" key="1">
    <source>
        <dbReference type="Pfam" id="PF12873"/>
    </source>
</evidence>
<feature type="domain" description="DUF3825" evidence="1">
    <location>
        <begin position="26"/>
        <end position="253"/>
    </location>
</feature>
<dbReference type="Pfam" id="PF12873">
    <property type="entry name" value="DUF3825"/>
    <property type="match status" value="1"/>
</dbReference>
<evidence type="ECO:0000313" key="3">
    <source>
        <dbReference type="Proteomes" id="UP000263098"/>
    </source>
</evidence>
<dbReference type="InterPro" id="IPR024437">
    <property type="entry name" value="DUF3825"/>
</dbReference>
<protein>
    <recommendedName>
        <fullName evidence="1">DUF3825 domain-containing protein</fullName>
    </recommendedName>
</protein>
<gene>
    <name evidence="2" type="ORF">DHW31_10300</name>
</gene>
<dbReference type="EMBL" id="DPVG01000381">
    <property type="protein sequence ID" value="HCK25144.1"/>
    <property type="molecule type" value="Genomic_DNA"/>
</dbReference>
<proteinExistence type="predicted"/>
<organism evidence="2 3">
    <name type="scientific">Bacteroides graminisolvens</name>
    <dbReference type="NCBI Taxonomy" id="477666"/>
    <lineage>
        <taxon>Bacteria</taxon>
        <taxon>Pseudomonadati</taxon>
        <taxon>Bacteroidota</taxon>
        <taxon>Bacteroidia</taxon>
        <taxon>Bacteroidales</taxon>
        <taxon>Bacteroidaceae</taxon>
        <taxon>Bacteroides</taxon>
    </lineage>
</organism>
<name>A0A3D2SH41_9BACE</name>
<comment type="caution">
    <text evidence="2">The sequence shown here is derived from an EMBL/GenBank/DDBJ whole genome shotgun (WGS) entry which is preliminary data.</text>
</comment>